<keyword evidence="2" id="KW-1185">Reference proteome</keyword>
<dbReference type="AlphaFoldDB" id="A0A1B3Z5Z2"/>
<evidence type="ECO:0000313" key="2">
    <source>
        <dbReference type="Proteomes" id="UP000094256"/>
    </source>
</evidence>
<dbReference type="KEGG" id="span:AWL63_01535"/>
<reference evidence="1 2" key="1">
    <citation type="submission" date="2016-01" db="EMBL/GenBank/DDBJ databases">
        <title>Complete genome and mega plasmid sequence of Sphingomonas panacis DCY99 elicits systemic resistance in rice to Xanthomonas oryzae.</title>
        <authorList>
            <person name="Kim Y.J."/>
            <person name="Yang D.C."/>
            <person name="Sing P."/>
        </authorList>
    </citation>
    <scope>NUCLEOTIDE SEQUENCE [LARGE SCALE GENOMIC DNA]</scope>
    <source>
        <strain evidence="1 2">DCY99</strain>
    </source>
</reference>
<organism evidence="1 2">
    <name type="scientific">Sphingomonas panacis</name>
    <dbReference type="NCBI Taxonomy" id="1560345"/>
    <lineage>
        <taxon>Bacteria</taxon>
        <taxon>Pseudomonadati</taxon>
        <taxon>Pseudomonadota</taxon>
        <taxon>Alphaproteobacteria</taxon>
        <taxon>Sphingomonadales</taxon>
        <taxon>Sphingomonadaceae</taxon>
        <taxon>Sphingomonas</taxon>
    </lineage>
</organism>
<name>A0A1B3Z5Z2_9SPHN</name>
<sequence>MAERTARELDRLQPAPPAVRFFDAGMGDGTVLARVMRSMHQRYPRFPFYIAGKEISLEDVRLTLDKMPDRFLEHPETVLAITNISYAEAPWLSPAKPDARAGMVWKTVALKGDTTAEFERQILELQPFLAETWRTKVSAKTGSMIPETPAALILYREDCGFMLDEIIPRQNSPRADFDLILASQPFRLRAKTEFKASRVLAPLAKALRPGGRLLGIHSAGNDPGLEIIQKVWPNEDPFTTSRRTLIETTRTALGDLAEQFRFDPLPNSEALFRYEMHTLPDEIDSDSASIGTSTLLAAWNAAT</sequence>
<protein>
    <recommendedName>
        <fullName evidence="3">Methyltransferase</fullName>
    </recommendedName>
</protein>
<evidence type="ECO:0000313" key="1">
    <source>
        <dbReference type="EMBL" id="AOH82854.1"/>
    </source>
</evidence>
<gene>
    <name evidence="1" type="ORF">AWL63_01535</name>
</gene>
<dbReference type="STRING" id="1560345.AWL63_01535"/>
<accession>A0A1B3Z5Z2</accession>
<dbReference type="EMBL" id="CP014168">
    <property type="protein sequence ID" value="AOH82854.1"/>
    <property type="molecule type" value="Genomic_DNA"/>
</dbReference>
<dbReference type="Proteomes" id="UP000094256">
    <property type="component" value="Chromosome"/>
</dbReference>
<evidence type="ECO:0008006" key="3">
    <source>
        <dbReference type="Google" id="ProtNLM"/>
    </source>
</evidence>
<proteinExistence type="predicted"/>